<evidence type="ECO:0000256" key="8">
    <source>
        <dbReference type="SAM" id="MobiDB-lite"/>
    </source>
</evidence>
<evidence type="ECO:0000256" key="3">
    <source>
        <dbReference type="ARBA" id="ARBA00022729"/>
    </source>
</evidence>
<proteinExistence type="predicted"/>
<dbReference type="GO" id="GO:0006897">
    <property type="term" value="P:endocytosis"/>
    <property type="evidence" value="ECO:0007669"/>
    <property type="project" value="TreeGrafter"/>
</dbReference>
<dbReference type="AlphaFoldDB" id="A0A6P7HU90"/>
<evidence type="ECO:0000313" key="12">
    <source>
        <dbReference type="Proteomes" id="UP000515145"/>
    </source>
</evidence>
<feature type="signal peptide" evidence="10">
    <location>
        <begin position="1"/>
        <end position="20"/>
    </location>
</feature>
<dbReference type="Gene3D" id="2.10.70.80">
    <property type="match status" value="1"/>
</dbReference>
<evidence type="ECO:0000256" key="1">
    <source>
        <dbReference type="ARBA" id="ARBA00004370"/>
    </source>
</evidence>
<dbReference type="GO" id="GO:0006895">
    <property type="term" value="P:Golgi to endosome transport"/>
    <property type="evidence" value="ECO:0007669"/>
    <property type="project" value="TreeGrafter"/>
</dbReference>
<dbReference type="InterPro" id="IPR031777">
    <property type="entry name" value="Sortilin_C"/>
</dbReference>
<dbReference type="InterPro" id="IPR015943">
    <property type="entry name" value="WD40/YVTN_repeat-like_dom_sf"/>
</dbReference>
<evidence type="ECO:0000256" key="10">
    <source>
        <dbReference type="SAM" id="SignalP"/>
    </source>
</evidence>
<dbReference type="InParanoid" id="A0A6P7HU90"/>
<evidence type="ECO:0000259" key="11">
    <source>
        <dbReference type="SMART" id="SM00602"/>
    </source>
</evidence>
<comment type="subcellular location">
    <subcellularLocation>
        <location evidence="1">Membrane</location>
    </subcellularLocation>
</comment>
<evidence type="ECO:0000256" key="2">
    <source>
        <dbReference type="ARBA" id="ARBA00022692"/>
    </source>
</evidence>
<dbReference type="SUPFAM" id="SSF110296">
    <property type="entry name" value="Oligoxyloglucan reducing end-specific cellobiohydrolase"/>
    <property type="match status" value="1"/>
</dbReference>
<dbReference type="GO" id="GO:0005794">
    <property type="term" value="C:Golgi apparatus"/>
    <property type="evidence" value="ECO:0007669"/>
    <property type="project" value="TreeGrafter"/>
</dbReference>
<sequence length="827" mass="91819">MIWRLVVLVGVCVLFLGAESRTSRGGKTVSLRRTQHDDSQGQVSSRLRRDTSGSSSPTHGPPFTSCRLPLTSAEHKVLDDNTHETGFNGDDGSHVILTWVGDETGVILVLSTISVPLDSFLEGGSSRLYRSTDYGKSFNDISHRINHTFIREEFGVSVGPGNTVILTADTPVLNNPGGIIFTSTDAGATFKFIQLPFHLVQPITYNFLNPDYLVALSIDGSLWLSLDFGAMWTKVHDGVHSFSWGAGINLFFSCIRGDTEETDERGDLLLKRTKDLGKTFATIHEDIYSFGYIGAFLFFSVMEEPRSPRVMYFSSDQGDTFSRALLPSASTEQFYSILDGDEDMLFMHVDNPGDTYFGTMYTSDDRGILFSKSLERHLFDGQRKSDFTNITSLRGVYLTNKLDVDGRIRSVISFNRGGTWRPLNKPENVDCGDQVKNCNLHIHGEHSRNNRIVPMLALSEPSAIGLVIAHGTVGDSLSSSQHPDVFVSSDGGYNWRGTLRGPHHYSILDSGGLIVAVEAQFEGQVKTIKFSTDEGQCWKSYNFTEQPFFFAGLSSEPGTKALSVSVWGFRPEEDGQPMWVAVTIDFQSLVTRKCNDQDYEEWLAHSIQGDDSERKGCVLGAKEIYRRLKKPSVCRNGRGFTVSKKRSPCSCTREDYLCDYGYYRHVNTSECLRQPSAPNKTLEICLEGEEDELLTAGYRKVPSDRCEGGFNPQLAVQTVIRPCGAKPSPGPPRKSTSSVTHFDTPREKLVLILVCAGAAVIVLIAIVSAVIAVRRVVYRNRLPEYRFSNLRMHDEDNYITVDHESGTSSNGTSCHPDSDDELIECHT</sequence>
<dbReference type="InterPro" id="IPR050310">
    <property type="entry name" value="VPS10-sortilin"/>
</dbReference>
<dbReference type="SMART" id="SM00602">
    <property type="entry name" value="VPS10"/>
    <property type="match status" value="1"/>
</dbReference>
<dbReference type="Pfam" id="PF15901">
    <property type="entry name" value="Sortilin_C"/>
    <property type="match status" value="1"/>
</dbReference>
<name>A0A6P7HU90_9TELE</name>
<dbReference type="OrthoDB" id="443634at2759"/>
<organism evidence="12 13">
    <name type="scientific">Parambassis ranga</name>
    <name type="common">Indian glassy fish</name>
    <dbReference type="NCBI Taxonomy" id="210632"/>
    <lineage>
        <taxon>Eukaryota</taxon>
        <taxon>Metazoa</taxon>
        <taxon>Chordata</taxon>
        <taxon>Craniata</taxon>
        <taxon>Vertebrata</taxon>
        <taxon>Euteleostomi</taxon>
        <taxon>Actinopterygii</taxon>
        <taxon>Neopterygii</taxon>
        <taxon>Teleostei</taxon>
        <taxon>Neoteleostei</taxon>
        <taxon>Acanthomorphata</taxon>
        <taxon>Ovalentaria</taxon>
        <taxon>Ambassidae</taxon>
        <taxon>Parambassis</taxon>
    </lineage>
</organism>
<keyword evidence="3 10" id="KW-0732">Signal</keyword>
<feature type="chain" id="PRO_5028282194" evidence="10">
    <location>
        <begin position="21"/>
        <end position="827"/>
    </location>
</feature>
<protein>
    <submittedName>
        <fullName evidence="13">Sortilin</fullName>
    </submittedName>
</protein>
<feature type="compositionally biased region" description="Low complexity" evidence="8">
    <location>
        <begin position="52"/>
        <end position="65"/>
    </location>
</feature>
<dbReference type="GO" id="GO:0005829">
    <property type="term" value="C:cytosol"/>
    <property type="evidence" value="ECO:0007669"/>
    <property type="project" value="GOC"/>
</dbReference>
<dbReference type="Gene3D" id="3.30.60.270">
    <property type="match status" value="1"/>
</dbReference>
<evidence type="ECO:0000256" key="5">
    <source>
        <dbReference type="ARBA" id="ARBA00022989"/>
    </source>
</evidence>
<accession>A0A6P7HU90</accession>
<dbReference type="RefSeq" id="XP_028254122.1">
    <property type="nucleotide sequence ID" value="XM_028398321.1"/>
</dbReference>
<evidence type="ECO:0000256" key="7">
    <source>
        <dbReference type="ARBA" id="ARBA00023180"/>
    </source>
</evidence>
<keyword evidence="12" id="KW-1185">Reference proteome</keyword>
<dbReference type="PANTHER" id="PTHR12106">
    <property type="entry name" value="SORTILIN RELATED"/>
    <property type="match status" value="1"/>
</dbReference>
<dbReference type="PANTHER" id="PTHR12106:SF46">
    <property type="entry name" value="SORTILIN ISOFORM X1"/>
    <property type="match status" value="1"/>
</dbReference>
<dbReference type="Proteomes" id="UP000515145">
    <property type="component" value="Chromosome 2"/>
</dbReference>
<dbReference type="InterPro" id="IPR006581">
    <property type="entry name" value="VPS10"/>
</dbReference>
<reference evidence="13" key="1">
    <citation type="submission" date="2025-08" db="UniProtKB">
        <authorList>
            <consortium name="RefSeq"/>
        </authorList>
    </citation>
    <scope>IDENTIFICATION</scope>
</reference>
<gene>
    <name evidence="13" type="primary">LOC114429586</name>
</gene>
<keyword evidence="5 9" id="KW-1133">Transmembrane helix</keyword>
<keyword evidence="4" id="KW-0677">Repeat</keyword>
<feature type="region of interest" description="Disordered" evidence="8">
    <location>
        <begin position="26"/>
        <end position="66"/>
    </location>
</feature>
<keyword evidence="6 9" id="KW-0472">Membrane</keyword>
<evidence type="ECO:0000256" key="4">
    <source>
        <dbReference type="ARBA" id="ARBA00022737"/>
    </source>
</evidence>
<keyword evidence="7" id="KW-0325">Glycoprotein</keyword>
<dbReference type="FunFam" id="2.10.70.80:FF:000001">
    <property type="entry name" value="Sortilin-related VPS10 domain-containing receptor 1"/>
    <property type="match status" value="1"/>
</dbReference>
<evidence type="ECO:0000256" key="9">
    <source>
        <dbReference type="SAM" id="Phobius"/>
    </source>
</evidence>
<keyword evidence="2 9" id="KW-0812">Transmembrane</keyword>
<dbReference type="GO" id="GO:0016050">
    <property type="term" value="P:vesicle organization"/>
    <property type="evidence" value="ECO:0007669"/>
    <property type="project" value="TreeGrafter"/>
</dbReference>
<dbReference type="Gene3D" id="2.130.10.10">
    <property type="entry name" value="YVTN repeat-like/Quinoprotein amine dehydrogenase"/>
    <property type="match status" value="2"/>
</dbReference>
<feature type="domain" description="VPS10" evidence="11">
    <location>
        <begin position="119"/>
        <end position="728"/>
    </location>
</feature>
<dbReference type="GeneID" id="114429586"/>
<evidence type="ECO:0000256" key="6">
    <source>
        <dbReference type="ARBA" id="ARBA00023136"/>
    </source>
</evidence>
<dbReference type="GO" id="GO:0016020">
    <property type="term" value="C:membrane"/>
    <property type="evidence" value="ECO:0007669"/>
    <property type="project" value="UniProtKB-SubCell"/>
</dbReference>
<feature type="transmembrane region" description="Helical" evidence="9">
    <location>
        <begin position="749"/>
        <end position="773"/>
    </location>
</feature>
<dbReference type="InterPro" id="IPR031778">
    <property type="entry name" value="Sortilin_N"/>
</dbReference>
<dbReference type="Pfam" id="PF15902">
    <property type="entry name" value="Sortilin-Vps10"/>
    <property type="match status" value="1"/>
</dbReference>
<evidence type="ECO:0000313" key="13">
    <source>
        <dbReference type="RefSeq" id="XP_028254122.1"/>
    </source>
</evidence>